<protein>
    <recommendedName>
        <fullName evidence="3">TadE-like protein</fullName>
    </recommendedName>
</protein>
<keyword evidence="2" id="KW-1185">Reference proteome</keyword>
<evidence type="ECO:0000313" key="2">
    <source>
        <dbReference type="Proteomes" id="UP000593735"/>
    </source>
</evidence>
<evidence type="ECO:0000313" key="1">
    <source>
        <dbReference type="EMBL" id="QOY61526.1"/>
    </source>
</evidence>
<dbReference type="EMBL" id="CP063767">
    <property type="protein sequence ID" value="QOY61526.1"/>
    <property type="molecule type" value="Genomic_DNA"/>
</dbReference>
<evidence type="ECO:0008006" key="3">
    <source>
        <dbReference type="Google" id="ProtNLM"/>
    </source>
</evidence>
<name>A0A7S7MA58_9ACTN</name>
<dbReference type="Proteomes" id="UP000593735">
    <property type="component" value="Chromosome"/>
</dbReference>
<sequence length="144" mass="15748">MTVELAVVTPVVIVVALVVLNLMGFVEACAAFDQLALDAVVSQGVAPAGEQVQLASVEQVRASLAESLGREDRCEVEVSARSVDEGRKDTSFTVSPLLTRYVCTLSYHPWPRFLRMPGVTLEAPLTLRHERELVVDRYRPGVVI</sequence>
<proteinExistence type="predicted"/>
<dbReference type="AlphaFoldDB" id="A0A7S7MA58"/>
<gene>
    <name evidence="1" type="ORF">INP52_02045</name>
</gene>
<organism evidence="1 2">
    <name type="scientific">Thermophilibacter immobilis</name>
    <dbReference type="NCBI Taxonomy" id="2779519"/>
    <lineage>
        <taxon>Bacteria</taxon>
        <taxon>Bacillati</taxon>
        <taxon>Actinomycetota</taxon>
        <taxon>Coriobacteriia</taxon>
        <taxon>Coriobacteriales</taxon>
        <taxon>Atopobiaceae</taxon>
        <taxon>Thermophilibacter</taxon>
    </lineage>
</organism>
<dbReference type="KEGG" id="tio:INP52_02045"/>
<accession>A0A7S7MA58</accession>
<reference evidence="1 2" key="1">
    <citation type="submission" date="2020-10" db="EMBL/GenBank/DDBJ databases">
        <title>Olsenella immobilis sp.nov., isolated from the mud in a fermentation cellar used for the production of Chinese strong-flavoured liquor.</title>
        <authorList>
            <person name="Lu L."/>
        </authorList>
    </citation>
    <scope>NUCLEOTIDE SEQUENCE [LARGE SCALE GENOMIC DNA]</scope>
    <source>
        <strain evidence="1 2">LZLJ-2</strain>
    </source>
</reference>